<evidence type="ECO:0000313" key="2">
    <source>
        <dbReference type="Proteomes" id="UP001397290"/>
    </source>
</evidence>
<sequence>MSSSPREPRPDGFDYKERETEVIHLIEMSIEALSHMKFSPEPDMDNMAKWLANEAVTHSRSLEGEVQAKALKQLSDCCGARNEWLEAVMALEKAKLADEDDWTPDDNHILRVCQKFAGIGERRKAMGLPLELGGWEKHAKRQFSVLTDR</sequence>
<evidence type="ECO:0000313" key="1">
    <source>
        <dbReference type="EMBL" id="KAK8144677.1"/>
    </source>
</evidence>
<organism evidence="1 2">
    <name type="scientific">Beauveria asiatica</name>
    <dbReference type="NCBI Taxonomy" id="1069075"/>
    <lineage>
        <taxon>Eukaryota</taxon>
        <taxon>Fungi</taxon>
        <taxon>Dikarya</taxon>
        <taxon>Ascomycota</taxon>
        <taxon>Pezizomycotina</taxon>
        <taxon>Sordariomycetes</taxon>
        <taxon>Hypocreomycetidae</taxon>
        <taxon>Hypocreales</taxon>
        <taxon>Cordycipitaceae</taxon>
        <taxon>Beauveria</taxon>
    </lineage>
</organism>
<keyword evidence="2" id="KW-1185">Reference proteome</keyword>
<dbReference type="Proteomes" id="UP001397290">
    <property type="component" value="Unassembled WGS sequence"/>
</dbReference>
<dbReference type="EMBL" id="JAAHCF010000365">
    <property type="protein sequence ID" value="KAK8144677.1"/>
    <property type="molecule type" value="Genomic_DNA"/>
</dbReference>
<name>A0AAW0RR07_9HYPO</name>
<dbReference type="AlphaFoldDB" id="A0AAW0RR07"/>
<proteinExistence type="predicted"/>
<accession>A0AAW0RR07</accession>
<protein>
    <submittedName>
        <fullName evidence="1">Uncharacterized protein</fullName>
    </submittedName>
</protein>
<comment type="caution">
    <text evidence="1">The sequence shown here is derived from an EMBL/GenBank/DDBJ whole genome shotgun (WGS) entry which is preliminary data.</text>
</comment>
<reference evidence="1 2" key="1">
    <citation type="submission" date="2020-02" db="EMBL/GenBank/DDBJ databases">
        <title>Comparative genomics of the hypocrealean fungal genus Beauvera.</title>
        <authorList>
            <person name="Showalter D.N."/>
            <person name="Bushley K.E."/>
            <person name="Rehner S.A."/>
        </authorList>
    </citation>
    <scope>NUCLEOTIDE SEQUENCE [LARGE SCALE GENOMIC DNA]</scope>
    <source>
        <strain evidence="1 2">ARSEF4384</strain>
    </source>
</reference>
<gene>
    <name evidence="1" type="ORF">G3M48_005495</name>
</gene>